<dbReference type="EMBL" id="HBIZ01004980">
    <property type="protein sequence ID" value="CAE0750237.1"/>
    <property type="molecule type" value="Transcribed_RNA"/>
</dbReference>
<sequence length="480" mass="53000">MQTWNHRWKSMLKLQTAVLMLLCLVSGGTEIEYLSVNDEERMKHVFFSGNPYMVQCVAPSRSIKKNPSGALSEVITLASSALPSDCGLAILDCKEKLPSGKNSFERFKIDGSLDPPLFVVANGRPPKQVTPQALSKHMPNAALFPTTKQQAAALISLVIRAIEPKVAALSKTEQLQKYCVGRRLCAIILIHGAELRFKDSRVLQSLLKEYRTISFATINVDRYDLSLARRLPETPGLDVKAPRLILLRAAAVGGSTAEKGKRAQSKQLALTAKAHREEFALKPVRGFLNACLDGKLEMTPLQRMPTLAWRRSAGKSSGGPADDGAKSFGSNRRTRRSSGGERSTRPPPSKRARSSTSKTEGKPQSPEQRREAEVARRQRMVEEEEEYLRSMFESDGDGEDDLNYFEPGTADDDDDGVPDAEAVLDFDDEDEMFDSNDEADDFYGRQANGGEEESDEDSSYTASEEVRVQVQSDGSLEDES</sequence>
<evidence type="ECO:0000256" key="2">
    <source>
        <dbReference type="SAM" id="SignalP"/>
    </source>
</evidence>
<feature type="signal peptide" evidence="2">
    <location>
        <begin position="1"/>
        <end position="27"/>
    </location>
</feature>
<name>A0A7S4ETD6_CHRCT</name>
<organism evidence="3">
    <name type="scientific">Chrysotila carterae</name>
    <name type="common">Marine alga</name>
    <name type="synonym">Syracosphaera carterae</name>
    <dbReference type="NCBI Taxonomy" id="13221"/>
    <lineage>
        <taxon>Eukaryota</taxon>
        <taxon>Haptista</taxon>
        <taxon>Haptophyta</taxon>
        <taxon>Prymnesiophyceae</taxon>
        <taxon>Isochrysidales</taxon>
        <taxon>Isochrysidaceae</taxon>
        <taxon>Chrysotila</taxon>
    </lineage>
</organism>
<reference evidence="3" key="1">
    <citation type="submission" date="2021-01" db="EMBL/GenBank/DDBJ databases">
        <authorList>
            <person name="Corre E."/>
            <person name="Pelletier E."/>
            <person name="Niang G."/>
            <person name="Scheremetjew M."/>
            <person name="Finn R."/>
            <person name="Kale V."/>
            <person name="Holt S."/>
            <person name="Cochrane G."/>
            <person name="Meng A."/>
            <person name="Brown T."/>
            <person name="Cohen L."/>
        </authorList>
    </citation>
    <scope>NUCLEOTIDE SEQUENCE</scope>
    <source>
        <strain evidence="3">CCMP645</strain>
    </source>
</reference>
<keyword evidence="2" id="KW-0732">Signal</keyword>
<feature type="compositionally biased region" description="Acidic residues" evidence="1">
    <location>
        <begin position="394"/>
        <end position="441"/>
    </location>
</feature>
<evidence type="ECO:0000313" key="3">
    <source>
        <dbReference type="EMBL" id="CAE0750237.1"/>
    </source>
</evidence>
<feature type="region of interest" description="Disordered" evidence="1">
    <location>
        <begin position="310"/>
        <end position="480"/>
    </location>
</feature>
<gene>
    <name evidence="3" type="ORF">PCAR00345_LOCUS2822</name>
</gene>
<protein>
    <submittedName>
        <fullName evidence="3">Uncharacterized protein</fullName>
    </submittedName>
</protein>
<proteinExistence type="predicted"/>
<feature type="chain" id="PRO_5031438342" evidence="2">
    <location>
        <begin position="28"/>
        <end position="480"/>
    </location>
</feature>
<feature type="compositionally biased region" description="Basic and acidic residues" evidence="1">
    <location>
        <begin position="367"/>
        <end position="381"/>
    </location>
</feature>
<accession>A0A7S4ETD6</accession>
<dbReference type="AlphaFoldDB" id="A0A7S4ETD6"/>
<evidence type="ECO:0000256" key="1">
    <source>
        <dbReference type="SAM" id="MobiDB-lite"/>
    </source>
</evidence>